<dbReference type="InterPro" id="IPR040258">
    <property type="entry name" value="Spt16"/>
</dbReference>
<dbReference type="Pfam" id="PF21091">
    <property type="entry name" value="SPT16_C"/>
    <property type="match status" value="1"/>
</dbReference>
<evidence type="ECO:0000256" key="2">
    <source>
        <dbReference type="ARBA" id="ARBA00022454"/>
    </source>
</evidence>
<dbReference type="GO" id="GO:0035101">
    <property type="term" value="C:FACT complex"/>
    <property type="evidence" value="ECO:0007669"/>
    <property type="project" value="UniProtKB-UniRule"/>
</dbReference>
<dbReference type="AlphaFoldDB" id="A0AAV5QF15"/>
<dbReference type="PANTHER" id="PTHR13980">
    <property type="entry name" value="CDC68 RELATED"/>
    <property type="match status" value="1"/>
</dbReference>
<accession>A0AAV5QF15</accession>
<feature type="compositionally biased region" description="Basic and acidic residues" evidence="11">
    <location>
        <begin position="1006"/>
        <end position="1019"/>
    </location>
</feature>
<gene>
    <name evidence="15" type="ORF">DASC09_006630</name>
</gene>
<comment type="subunit">
    <text evidence="10">Component of the FACT complex.</text>
</comment>
<dbReference type="FunFam" id="2.30.29.30:FF:000017">
    <property type="entry name" value="FACT complex subunit SPT16"/>
    <property type="match status" value="1"/>
</dbReference>
<dbReference type="GO" id="GO:0031491">
    <property type="term" value="F:nucleosome binding"/>
    <property type="evidence" value="ECO:0007669"/>
    <property type="project" value="TreeGrafter"/>
</dbReference>
<dbReference type="InterPro" id="IPR029148">
    <property type="entry name" value="FACT-SPT16_Nlobe"/>
</dbReference>
<evidence type="ECO:0000256" key="1">
    <source>
        <dbReference type="ARBA" id="ARBA00010779"/>
    </source>
</evidence>
<evidence type="ECO:0000259" key="13">
    <source>
        <dbReference type="SMART" id="SM01286"/>
    </source>
</evidence>
<dbReference type="CDD" id="cd01091">
    <property type="entry name" value="CDC68-like"/>
    <property type="match status" value="1"/>
</dbReference>
<evidence type="ECO:0000256" key="7">
    <source>
        <dbReference type="ARBA" id="ARBA00023163"/>
    </source>
</evidence>
<feature type="compositionally biased region" description="Acidic residues" evidence="11">
    <location>
        <begin position="946"/>
        <end position="1005"/>
    </location>
</feature>
<evidence type="ECO:0000259" key="12">
    <source>
        <dbReference type="SMART" id="SM01285"/>
    </source>
</evidence>
<keyword evidence="5 10" id="KW-0805">Transcription regulation</keyword>
<keyword evidence="8 10" id="KW-0234">DNA repair</keyword>
<organism evidence="15 16">
    <name type="scientific">Saccharomycopsis crataegensis</name>
    <dbReference type="NCBI Taxonomy" id="43959"/>
    <lineage>
        <taxon>Eukaryota</taxon>
        <taxon>Fungi</taxon>
        <taxon>Dikarya</taxon>
        <taxon>Ascomycota</taxon>
        <taxon>Saccharomycotina</taxon>
        <taxon>Saccharomycetes</taxon>
        <taxon>Saccharomycopsidaceae</taxon>
        <taxon>Saccharomycopsis</taxon>
    </lineage>
</organism>
<dbReference type="GO" id="GO:0006260">
    <property type="term" value="P:DNA replication"/>
    <property type="evidence" value="ECO:0007669"/>
    <property type="project" value="UniProtKB-KW"/>
</dbReference>
<dbReference type="Pfam" id="PF14826">
    <property type="entry name" value="FACT-Spt16_Nlob"/>
    <property type="match status" value="1"/>
</dbReference>
<dbReference type="FunFam" id="2.30.29.210:FF:000001">
    <property type="entry name" value="FACT complex subunit spt16"/>
    <property type="match status" value="1"/>
</dbReference>
<dbReference type="Gene3D" id="2.30.29.150">
    <property type="match status" value="1"/>
</dbReference>
<dbReference type="InterPro" id="IPR029149">
    <property type="entry name" value="Creatin/AminoP/Spt16_N"/>
</dbReference>
<feature type="compositionally biased region" description="Basic and acidic residues" evidence="11">
    <location>
        <begin position="439"/>
        <end position="449"/>
    </location>
</feature>
<dbReference type="Gene3D" id="3.40.350.10">
    <property type="entry name" value="Creatinase/prolidase N-terminal domain"/>
    <property type="match status" value="1"/>
</dbReference>
<dbReference type="Proteomes" id="UP001360560">
    <property type="component" value="Unassembled WGS sequence"/>
</dbReference>
<evidence type="ECO:0000256" key="10">
    <source>
        <dbReference type="RuleBase" id="RU367052"/>
    </source>
</evidence>
<dbReference type="SMART" id="SM01286">
    <property type="entry name" value="SPT16"/>
    <property type="match status" value="1"/>
</dbReference>
<dbReference type="InterPro" id="IPR056595">
    <property type="entry name" value="Fact-SPT16_PH"/>
</dbReference>
<comment type="caution">
    <text evidence="15">The sequence shown here is derived from an EMBL/GenBank/DDBJ whole genome shotgun (WGS) entry which is preliminary data.</text>
</comment>
<evidence type="ECO:0000256" key="9">
    <source>
        <dbReference type="ARBA" id="ARBA00023242"/>
    </source>
</evidence>
<evidence type="ECO:0000256" key="6">
    <source>
        <dbReference type="ARBA" id="ARBA00023054"/>
    </source>
</evidence>
<comment type="subcellular location">
    <subcellularLocation>
        <location evidence="10">Nucleus</location>
    </subcellularLocation>
    <subcellularLocation>
        <location evidence="10">Chromosome</location>
    </subcellularLocation>
</comment>
<feature type="domain" description="Histone chaperone RTT106/FACT complex subunit SPT16-like middle" evidence="14">
    <location>
        <begin position="823"/>
        <end position="913"/>
    </location>
</feature>
<dbReference type="SMART" id="SM01287">
    <property type="entry name" value="Rtt106"/>
    <property type="match status" value="1"/>
</dbReference>
<dbReference type="Pfam" id="PF08512">
    <property type="entry name" value="Rttp106-like_middle"/>
    <property type="match status" value="1"/>
</dbReference>
<dbReference type="SUPFAM" id="SSF55920">
    <property type="entry name" value="Creatinase/aminopeptidase"/>
    <property type="match status" value="1"/>
</dbReference>
<keyword evidence="6" id="KW-0175">Coiled coil</keyword>
<keyword evidence="16" id="KW-1185">Reference proteome</keyword>
<comment type="function">
    <text evidence="10">Component of the FACT complex, a general chromatin factor that acts to reorganize nucleosomes. The FACT complex is involved in multiple processes that require DNA as a template such as mRNA elongation, DNA replication and DNA repair. During transcription elongation the FACT complex acts as a histone chaperone that both destabilizes and restores nucleosomal structure. It facilitates the passage of RNA polymerase II and transcription by promoting the dissociation of one histone H2A-H2B dimer from the nucleosome, then subsequently promotes the reestablishment of the nucleosome following the passage of RNA polymerase II.</text>
</comment>
<feature type="region of interest" description="Disordered" evidence="11">
    <location>
        <begin position="439"/>
        <end position="468"/>
    </location>
</feature>
<feature type="domain" description="FACT complex subunit SPT16 N-terminal lobe" evidence="12">
    <location>
        <begin position="6"/>
        <end position="160"/>
    </location>
</feature>
<evidence type="ECO:0000259" key="14">
    <source>
        <dbReference type="SMART" id="SM01287"/>
    </source>
</evidence>
<keyword evidence="9 10" id="KW-0539">Nucleus</keyword>
<dbReference type="GO" id="GO:0010468">
    <property type="term" value="P:regulation of gene expression"/>
    <property type="evidence" value="ECO:0007669"/>
    <property type="project" value="UniProtKB-ARBA"/>
</dbReference>
<dbReference type="PANTHER" id="PTHR13980:SF15">
    <property type="entry name" value="FACT COMPLEX SUBUNIT SPT16"/>
    <property type="match status" value="1"/>
</dbReference>
<dbReference type="Gene3D" id="3.90.230.10">
    <property type="entry name" value="Creatinase/methionine aminopeptidase superfamily"/>
    <property type="match status" value="1"/>
</dbReference>
<dbReference type="InterPro" id="IPR033825">
    <property type="entry name" value="Spt16_M24"/>
</dbReference>
<dbReference type="Pfam" id="PF08644">
    <property type="entry name" value="SPT16"/>
    <property type="match status" value="1"/>
</dbReference>
<evidence type="ECO:0000313" key="16">
    <source>
        <dbReference type="Proteomes" id="UP001360560"/>
    </source>
</evidence>
<evidence type="ECO:0000256" key="11">
    <source>
        <dbReference type="SAM" id="MobiDB-lite"/>
    </source>
</evidence>
<dbReference type="FunFam" id="3.40.350.10:FF:000006">
    <property type="entry name" value="FACT complex subunit SPT16"/>
    <property type="match status" value="1"/>
</dbReference>
<keyword evidence="3 10" id="KW-0235">DNA replication</keyword>
<evidence type="ECO:0000313" key="15">
    <source>
        <dbReference type="EMBL" id="GMM33338.1"/>
    </source>
</evidence>
<dbReference type="FunFam" id="3.90.230.10:FF:000005">
    <property type="entry name" value="FACT complex subunit spt16"/>
    <property type="match status" value="1"/>
</dbReference>
<dbReference type="InterPro" id="IPR011993">
    <property type="entry name" value="PH-like_dom_sf"/>
</dbReference>
<proteinExistence type="inferred from homology"/>
<evidence type="ECO:0000256" key="4">
    <source>
        <dbReference type="ARBA" id="ARBA00022763"/>
    </source>
</evidence>
<dbReference type="GO" id="GO:0006281">
    <property type="term" value="P:DNA repair"/>
    <property type="evidence" value="ECO:0007669"/>
    <property type="project" value="UniProtKB-UniRule"/>
</dbReference>
<feature type="domain" description="FACT complex subunit SPT16 middle" evidence="13">
    <location>
        <begin position="549"/>
        <end position="700"/>
    </location>
</feature>
<sequence>MSEIYIDPGNFKKRVQHIQRKLSDAAIFNNTQSLLIVIGANDEGNPYQKSTVLHNWLLGYQFPATALLITKQRVIFVTSGPKARHLSGVKSPNVLIWTRNKDPEHNKKLFENLVEEIKSAGDKVGVLTKDKFEGKFVDEWNSVWSKEEDAITKVDIGAGLSQVMEVKDDEEIRYTRLACRASSIMLDYFSDEMVTIVDEEKSITNMKLSEKIENKIDDAKFFNDKKKKLSNDFDPNSLDWSYSPIIQSGGKFDLKPSAQSNKDKLNGGVILASIGLRYKNYCSTIGRSFLIDPTKEIEKNYDFLLKIQKRVFSFLKDGVTGKAVYGAAIDLIKKERPELESHFVKNVGWLSGIEFKDNSCVLNAKNERTIHAGSVFDVVIGFNNLENKEAKDPKDKIYALSLIDTIRVTNGEPVTLTEGQKAKSDISFFFKDDGEDEKIKNESGEDVKPKVKSSSSVPKKRKNEEILSGKSKILKTKLRGEAKNSDDHDQELIRQASQKKLHEKRQKEGLARFSAADQMNPDEQKPVFKRYESYVRETQLPTNVKDLRIHVDPKSQTILVPVCGRPVPFHVNAYKNGSKTEEGEYTYIRLNFNSPGGIAARKGDLPYEEGDDNTFIRSITFRSKDGQRLSRVFQQISDLKKAAIKRESEKKAMAGVIEQAKLILNKPGRVKRLDSVAIRPAPDSKKAFGTVFIHENGLRYQSPIRPDQKVDILFSNIKHLFFQPSQDELIVLIHCHLKNPLMIGKKKTYDIQFYREASDGGIDETGGRRRKYRYGDDDELEQEEEERRRRMILDREFKTFAETISDASNGLVDLDIPFRELGFDGVPLRSSVFLMPSRDCLVQLIDTPFLVVTLAEVEVAHLERVQFGLKNFDLVFVFKDFSKPVVHINTIPMTVLEDVKNWLTDVDIPFSEGRISLNWAQIMKTIVADPHGFFEDGGWSFLTGDGSDEEESESEEESAFELSSEGEEDDDEEEEEEDDYSSEEFSDEESEASASETDEGEDWDEMERKAAREDSRKEGGGGGGGGGRRR</sequence>
<dbReference type="GO" id="GO:0006368">
    <property type="term" value="P:transcription elongation by RNA polymerase II"/>
    <property type="evidence" value="ECO:0007669"/>
    <property type="project" value="TreeGrafter"/>
</dbReference>
<dbReference type="InterPro" id="IPR048969">
    <property type="entry name" value="FACT_SPT16_C"/>
</dbReference>
<dbReference type="Gene3D" id="2.30.29.30">
    <property type="entry name" value="Pleckstrin-homology domain (PH domain)/Phosphotyrosine-binding domain (PTB)"/>
    <property type="match status" value="1"/>
</dbReference>
<dbReference type="InterPro" id="IPR000994">
    <property type="entry name" value="Pept_M24"/>
</dbReference>
<name>A0AAV5QF15_9ASCO</name>
<dbReference type="Gene3D" id="2.30.29.210">
    <property type="entry name" value="FACT complex subunit Spt16p/Cdc68p"/>
    <property type="match status" value="1"/>
</dbReference>
<feature type="region of interest" description="Disordered" evidence="11">
    <location>
        <begin position="938"/>
        <end position="1030"/>
    </location>
</feature>
<dbReference type="InterPro" id="IPR036005">
    <property type="entry name" value="Creatinase/aminopeptidase-like"/>
</dbReference>
<dbReference type="InterPro" id="IPR013719">
    <property type="entry name" value="RTT106/SPT16-like_middle_dom"/>
</dbReference>
<dbReference type="GeneID" id="90071317"/>
<evidence type="ECO:0000256" key="8">
    <source>
        <dbReference type="ARBA" id="ARBA00023204"/>
    </source>
</evidence>
<dbReference type="RefSeq" id="XP_064850338.1">
    <property type="nucleotide sequence ID" value="XM_064994266.1"/>
</dbReference>
<reference evidence="15 16" key="1">
    <citation type="journal article" date="2023" name="Elife">
        <title>Identification of key yeast species and microbe-microbe interactions impacting larval growth of Drosophila in the wild.</title>
        <authorList>
            <person name="Mure A."/>
            <person name="Sugiura Y."/>
            <person name="Maeda R."/>
            <person name="Honda K."/>
            <person name="Sakurai N."/>
            <person name="Takahashi Y."/>
            <person name="Watada M."/>
            <person name="Katoh T."/>
            <person name="Gotoh A."/>
            <person name="Gotoh Y."/>
            <person name="Taniguchi I."/>
            <person name="Nakamura K."/>
            <person name="Hayashi T."/>
            <person name="Katayama T."/>
            <person name="Uemura T."/>
            <person name="Hattori Y."/>
        </authorList>
    </citation>
    <scope>NUCLEOTIDE SEQUENCE [LARGE SCALE GENOMIC DNA]</scope>
    <source>
        <strain evidence="15 16">SC-9</strain>
    </source>
</reference>
<dbReference type="Pfam" id="PF24824">
    <property type="entry name" value="PH_SPT16"/>
    <property type="match status" value="1"/>
</dbReference>
<protein>
    <recommendedName>
        <fullName evidence="10">FACT complex subunit</fullName>
    </recommendedName>
</protein>
<keyword evidence="4 10" id="KW-0227">DNA damage</keyword>
<dbReference type="Pfam" id="PF00557">
    <property type="entry name" value="Peptidase_M24"/>
    <property type="match status" value="1"/>
</dbReference>
<feature type="compositionally biased region" description="Gly residues" evidence="11">
    <location>
        <begin position="1020"/>
        <end position="1030"/>
    </location>
</feature>
<keyword evidence="7 10" id="KW-0804">Transcription</keyword>
<dbReference type="InterPro" id="IPR013953">
    <property type="entry name" value="FACT_SPT16_M"/>
</dbReference>
<dbReference type="EMBL" id="BTFZ01000001">
    <property type="protein sequence ID" value="GMM33338.1"/>
    <property type="molecule type" value="Genomic_DNA"/>
</dbReference>
<dbReference type="SMART" id="SM01285">
    <property type="entry name" value="FACT-Spt16_Nlob"/>
    <property type="match status" value="1"/>
</dbReference>
<keyword evidence="2 10" id="KW-0158">Chromosome</keyword>
<evidence type="ECO:0000256" key="5">
    <source>
        <dbReference type="ARBA" id="ARBA00023015"/>
    </source>
</evidence>
<evidence type="ECO:0000256" key="3">
    <source>
        <dbReference type="ARBA" id="ARBA00022705"/>
    </source>
</evidence>
<comment type="similarity">
    <text evidence="1 10">Belongs to the peptidase M24 family. SPT16 subfamily.</text>
</comment>